<reference evidence="1 2" key="1">
    <citation type="submission" date="2015-06" db="EMBL/GenBank/DDBJ databases">
        <title>Draft genome of the ant-associated black yeast Phialophora attae CBS 131958.</title>
        <authorList>
            <person name="Moreno L.F."/>
            <person name="Stielow B.J."/>
            <person name="de Hoog S."/>
            <person name="Vicente V.A."/>
            <person name="Weiss V.A."/>
            <person name="de Vries M."/>
            <person name="Cruz L.M."/>
            <person name="Souza E.M."/>
        </authorList>
    </citation>
    <scope>NUCLEOTIDE SEQUENCE [LARGE SCALE GENOMIC DNA]</scope>
    <source>
        <strain evidence="1 2">CBS 131958</strain>
    </source>
</reference>
<evidence type="ECO:0000313" key="1">
    <source>
        <dbReference type="EMBL" id="KPI37740.1"/>
    </source>
</evidence>
<dbReference type="GeneID" id="28733037"/>
<dbReference type="Gene3D" id="3.30.710.10">
    <property type="entry name" value="Potassium Channel Kv1.1, Chain A"/>
    <property type="match status" value="1"/>
</dbReference>
<gene>
    <name evidence="1" type="ORF">AB675_128</name>
</gene>
<keyword evidence="2" id="KW-1185">Reference proteome</keyword>
<organism evidence="1 2">
    <name type="scientific">Cyphellophora attinorum</name>
    <dbReference type="NCBI Taxonomy" id="1664694"/>
    <lineage>
        <taxon>Eukaryota</taxon>
        <taxon>Fungi</taxon>
        <taxon>Dikarya</taxon>
        <taxon>Ascomycota</taxon>
        <taxon>Pezizomycotina</taxon>
        <taxon>Eurotiomycetes</taxon>
        <taxon>Chaetothyriomycetidae</taxon>
        <taxon>Chaetothyriales</taxon>
        <taxon>Cyphellophoraceae</taxon>
        <taxon>Cyphellophora</taxon>
    </lineage>
</organism>
<dbReference type="SUPFAM" id="SSF54695">
    <property type="entry name" value="POZ domain"/>
    <property type="match status" value="1"/>
</dbReference>
<dbReference type="Proteomes" id="UP000038010">
    <property type="component" value="Unassembled WGS sequence"/>
</dbReference>
<dbReference type="CDD" id="cd18186">
    <property type="entry name" value="BTB_POZ_ZBTB_KLHL-like"/>
    <property type="match status" value="1"/>
</dbReference>
<dbReference type="VEuPathDB" id="FungiDB:AB675_128"/>
<evidence type="ECO:0008006" key="3">
    <source>
        <dbReference type="Google" id="ProtNLM"/>
    </source>
</evidence>
<dbReference type="EMBL" id="LFJN01000022">
    <property type="protein sequence ID" value="KPI37740.1"/>
    <property type="molecule type" value="Genomic_DNA"/>
</dbReference>
<dbReference type="InterPro" id="IPR011333">
    <property type="entry name" value="SKP1/BTB/POZ_sf"/>
</dbReference>
<dbReference type="OrthoDB" id="6359816at2759"/>
<name>A0A0N1NZJ8_9EURO</name>
<proteinExistence type="predicted"/>
<accession>A0A0N1NZJ8</accession>
<evidence type="ECO:0000313" key="2">
    <source>
        <dbReference type="Proteomes" id="UP000038010"/>
    </source>
</evidence>
<dbReference type="RefSeq" id="XP_017997703.1">
    <property type="nucleotide sequence ID" value="XM_018141168.1"/>
</dbReference>
<dbReference type="AlphaFoldDB" id="A0A0N1NZJ8"/>
<comment type="caution">
    <text evidence="1">The sequence shown here is derived from an EMBL/GenBank/DDBJ whole genome shotgun (WGS) entry which is preliminary data.</text>
</comment>
<protein>
    <recommendedName>
        <fullName evidence="3">BTB domain-containing protein</fullName>
    </recommendedName>
</protein>
<sequence length="248" mass="27768">MTSESSEGDPGRSMVTVWYDGYTFSAPLVVRPGRVSLSIQKQYLTKKSGYFKAMLENGSSFKEANSGVIELHEDGRRAIDTMMNAMATGDAHSYLRYLSPLSPDLARQSYLVADKYDMPSLQALIAIELLPQSLTLSWDSSVPKITASQFKTNYYDFFNDHFSAVAGYPEDLWPLYTEAVVYYQGAEPDFDLLSHLTSDKPEMACFIAKQLSKKLAAAEDTVKDLSKKHFAVSTLEKNFYLRTPAAKQ</sequence>